<dbReference type="EMBL" id="AQHF01000027">
    <property type="protein sequence ID" value="MBE0347797.1"/>
    <property type="molecule type" value="Genomic_DNA"/>
</dbReference>
<reference evidence="4 5" key="1">
    <citation type="submission" date="2015-06" db="EMBL/GenBank/DDBJ databases">
        <title>Genome sequence of Pseudoalteromonas peptidolytica.</title>
        <authorList>
            <person name="Xie B.-B."/>
            <person name="Rong J.-C."/>
            <person name="Qin Q.-L."/>
            <person name="Zhang Y.-Z."/>
        </authorList>
    </citation>
    <scope>NUCLEOTIDE SEQUENCE [LARGE SCALE GENOMIC DNA]</scope>
    <source>
        <strain evidence="4 5">F12-50-A1</strain>
    </source>
</reference>
<evidence type="ECO:0000313" key="5">
    <source>
        <dbReference type="Proteomes" id="UP000660708"/>
    </source>
</evidence>
<name>A0A8I0MXG6_9GAMM</name>
<dbReference type="CDD" id="cd10973">
    <property type="entry name" value="CE4_DAC_u4_5s"/>
    <property type="match status" value="1"/>
</dbReference>
<dbReference type="RefSeq" id="WP_147390085.1">
    <property type="nucleotide sequence ID" value="NZ_AQHF01000027.1"/>
</dbReference>
<evidence type="ECO:0000259" key="3">
    <source>
        <dbReference type="PROSITE" id="PS51677"/>
    </source>
</evidence>
<feature type="domain" description="NodB homology" evidence="3">
    <location>
        <begin position="84"/>
        <end position="349"/>
    </location>
</feature>
<keyword evidence="2" id="KW-0732">Signal</keyword>
<dbReference type="GO" id="GO:0016810">
    <property type="term" value="F:hydrolase activity, acting on carbon-nitrogen (but not peptide) bonds"/>
    <property type="evidence" value="ECO:0007669"/>
    <property type="project" value="InterPro"/>
</dbReference>
<comment type="subcellular location">
    <subcellularLocation>
        <location evidence="1">Secreted</location>
    </subcellularLocation>
</comment>
<keyword evidence="5" id="KW-1185">Reference proteome</keyword>
<dbReference type="Proteomes" id="UP000660708">
    <property type="component" value="Unassembled WGS sequence"/>
</dbReference>
<protein>
    <recommendedName>
        <fullName evidence="3">NodB homology domain-containing protein</fullName>
    </recommendedName>
</protein>
<dbReference type="GO" id="GO:0005576">
    <property type="term" value="C:extracellular region"/>
    <property type="evidence" value="ECO:0007669"/>
    <property type="project" value="UniProtKB-SubCell"/>
</dbReference>
<dbReference type="Gene3D" id="3.20.20.370">
    <property type="entry name" value="Glycoside hydrolase/deacetylase"/>
    <property type="match status" value="1"/>
</dbReference>
<comment type="caution">
    <text evidence="4">The sequence shown here is derived from an EMBL/GenBank/DDBJ whole genome shotgun (WGS) entry which is preliminary data.</text>
</comment>
<organism evidence="4 5">
    <name type="scientific">Pseudoalteromonas peptidolytica F12-50-A1</name>
    <dbReference type="NCBI Taxonomy" id="1315280"/>
    <lineage>
        <taxon>Bacteria</taxon>
        <taxon>Pseudomonadati</taxon>
        <taxon>Pseudomonadota</taxon>
        <taxon>Gammaproteobacteria</taxon>
        <taxon>Alteromonadales</taxon>
        <taxon>Pseudoalteromonadaceae</taxon>
        <taxon>Pseudoalteromonas</taxon>
    </lineage>
</organism>
<evidence type="ECO:0000313" key="4">
    <source>
        <dbReference type="EMBL" id="MBE0347797.1"/>
    </source>
</evidence>
<evidence type="ECO:0000256" key="2">
    <source>
        <dbReference type="ARBA" id="ARBA00022729"/>
    </source>
</evidence>
<proteinExistence type="predicted"/>
<dbReference type="PROSITE" id="PS51677">
    <property type="entry name" value="NODB"/>
    <property type="match status" value="1"/>
</dbReference>
<dbReference type="PANTHER" id="PTHR34216:SF3">
    <property type="entry name" value="POLY-BETA-1,6-N-ACETYL-D-GLUCOSAMINE N-DEACETYLASE"/>
    <property type="match status" value="1"/>
</dbReference>
<dbReference type="PANTHER" id="PTHR34216">
    <property type="match status" value="1"/>
</dbReference>
<dbReference type="InterPro" id="IPR011330">
    <property type="entry name" value="Glyco_hydro/deAcase_b/a-brl"/>
</dbReference>
<sequence>MLRFITLNKLIQHIILGLALFSAHSWGAVILQYHHVSEKLPAVTSVSEETFKSHLSYIKNNGYNVMPLPKLLNALQSEQTLPAKTIAITFDDGYENNITAAAPLLEQFGFPYTIFVNPQLIDEQKSYVMTWYELRKLAKRGATIANHSAKHDYLHQKLDDESIAEWRARVKQDITWSQQRIKEEIGHDYPYLAYPYGEFNLKLQELVSELGLIGIGQHSGAVGLTSDFTRLPRFPASGIYSNLETLKTKLDTKAFQLQNMHYADSVTSNTKPQITLHFKTKDFHNTQFACYVSGVGQATLVWESKDSVRIQTPAELPKGRSRYNCTAPSIQEPGRYHWFSQPWVIVEQQ</sequence>
<accession>A0A8I0MXG6</accession>
<dbReference type="InterPro" id="IPR051398">
    <property type="entry name" value="Polysacch_Deacetylase"/>
</dbReference>
<dbReference type="Pfam" id="PF01522">
    <property type="entry name" value="Polysacc_deac_1"/>
    <property type="match status" value="1"/>
</dbReference>
<dbReference type="GO" id="GO:0005975">
    <property type="term" value="P:carbohydrate metabolic process"/>
    <property type="evidence" value="ECO:0007669"/>
    <property type="project" value="InterPro"/>
</dbReference>
<dbReference type="InterPro" id="IPR002509">
    <property type="entry name" value="NODB_dom"/>
</dbReference>
<dbReference type="SUPFAM" id="SSF88713">
    <property type="entry name" value="Glycoside hydrolase/deacetylase"/>
    <property type="match status" value="1"/>
</dbReference>
<dbReference type="AlphaFoldDB" id="A0A8I0MXG6"/>
<evidence type="ECO:0000256" key="1">
    <source>
        <dbReference type="ARBA" id="ARBA00004613"/>
    </source>
</evidence>
<gene>
    <name evidence="4" type="ORF">PPEP_a4467</name>
</gene>